<accession>A0A914WXX4</accession>
<organism evidence="1 2">
    <name type="scientific">Plectus sambesii</name>
    <dbReference type="NCBI Taxonomy" id="2011161"/>
    <lineage>
        <taxon>Eukaryota</taxon>
        <taxon>Metazoa</taxon>
        <taxon>Ecdysozoa</taxon>
        <taxon>Nematoda</taxon>
        <taxon>Chromadorea</taxon>
        <taxon>Plectida</taxon>
        <taxon>Plectina</taxon>
        <taxon>Plectoidea</taxon>
        <taxon>Plectidae</taxon>
        <taxon>Plectus</taxon>
    </lineage>
</organism>
<evidence type="ECO:0000313" key="2">
    <source>
        <dbReference type="WBParaSite" id="PSAMB.scaffold5671size11129.g27072.t1"/>
    </source>
</evidence>
<reference evidence="2" key="1">
    <citation type="submission" date="2022-11" db="UniProtKB">
        <authorList>
            <consortium name="WormBaseParasite"/>
        </authorList>
    </citation>
    <scope>IDENTIFICATION</scope>
</reference>
<proteinExistence type="predicted"/>
<name>A0A914WXX4_9BILA</name>
<dbReference type="Proteomes" id="UP000887566">
    <property type="component" value="Unplaced"/>
</dbReference>
<protein>
    <submittedName>
        <fullName evidence="2">Uncharacterized protein</fullName>
    </submittedName>
</protein>
<keyword evidence="1" id="KW-1185">Reference proteome</keyword>
<sequence>MLSENGFSRDGRAAQRAVVGWSGRTRSRVMDILLWGWNCWPPRALGRLRNYLNGAAAEDAVDRDGFRSQMRRNDGMICIIAERRLQGGWMRQRDAETAAAANVCLSLL</sequence>
<dbReference type="AlphaFoldDB" id="A0A914WXX4"/>
<dbReference type="WBParaSite" id="PSAMB.scaffold5671size11129.g27072.t1">
    <property type="protein sequence ID" value="PSAMB.scaffold5671size11129.g27072.t1"/>
    <property type="gene ID" value="PSAMB.scaffold5671size11129.g27072"/>
</dbReference>
<evidence type="ECO:0000313" key="1">
    <source>
        <dbReference type="Proteomes" id="UP000887566"/>
    </source>
</evidence>